<dbReference type="EMBL" id="BORR01000003">
    <property type="protein sequence ID" value="GIO36123.1"/>
    <property type="molecule type" value="Genomic_DNA"/>
</dbReference>
<dbReference type="Gene3D" id="3.30.1900.20">
    <property type="match status" value="2"/>
</dbReference>
<dbReference type="EC" id="2.7.7.7" evidence="13"/>
<dbReference type="Pfam" id="PF11490">
    <property type="entry name" value="DNA_pol3_a_NII"/>
    <property type="match status" value="1"/>
</dbReference>
<dbReference type="Pfam" id="PF02811">
    <property type="entry name" value="PHP"/>
    <property type="match status" value="1"/>
</dbReference>
<keyword evidence="6 13" id="KW-0235">DNA replication</keyword>
<dbReference type="InterPro" id="IPR012337">
    <property type="entry name" value="RNaseH-like_sf"/>
</dbReference>
<dbReference type="FunFam" id="3.30.420.10:FF:000045">
    <property type="entry name" value="3'-5' exonuclease DinG"/>
    <property type="match status" value="1"/>
</dbReference>
<dbReference type="Gene3D" id="1.10.150.870">
    <property type="match status" value="1"/>
</dbReference>
<dbReference type="InterPro" id="IPR012340">
    <property type="entry name" value="NA-bd_OB-fold"/>
</dbReference>
<dbReference type="InterPro" id="IPR004805">
    <property type="entry name" value="DnaE2/DnaE/PolC"/>
</dbReference>
<evidence type="ECO:0000256" key="10">
    <source>
        <dbReference type="ARBA" id="ARBA00022932"/>
    </source>
</evidence>
<dbReference type="InterPro" id="IPR040982">
    <property type="entry name" value="DNA_pol3_finger"/>
</dbReference>
<dbReference type="CDD" id="cd06127">
    <property type="entry name" value="DEDDh"/>
    <property type="match status" value="1"/>
</dbReference>
<dbReference type="Gene3D" id="2.40.50.140">
    <property type="entry name" value="Nucleic acid-binding proteins"/>
    <property type="match status" value="1"/>
</dbReference>
<dbReference type="InterPro" id="IPR006054">
    <property type="entry name" value="DnaQ"/>
</dbReference>
<evidence type="ECO:0000256" key="13">
    <source>
        <dbReference type="HAMAP-Rule" id="MF_00356"/>
    </source>
</evidence>
<dbReference type="HAMAP" id="MF_00356">
    <property type="entry name" value="DNApol_PolC"/>
    <property type="match status" value="1"/>
</dbReference>
<evidence type="ECO:0000256" key="11">
    <source>
        <dbReference type="ARBA" id="ARBA00025611"/>
    </source>
</evidence>
<dbReference type="GO" id="GO:0003677">
    <property type="term" value="F:DNA binding"/>
    <property type="evidence" value="ECO:0007669"/>
    <property type="project" value="UniProtKB-UniRule"/>
</dbReference>
<dbReference type="CDD" id="cd07435">
    <property type="entry name" value="PHP_PolIIIA_POLC"/>
    <property type="match status" value="1"/>
</dbReference>
<feature type="domain" description="Polymerase/histidinol phosphatase N-terminal" evidence="15">
    <location>
        <begin position="363"/>
        <end position="430"/>
    </location>
</feature>
<keyword evidence="8 13" id="KW-0378">Hydrolase</keyword>
<evidence type="ECO:0000256" key="12">
    <source>
        <dbReference type="ARBA" id="ARBA00049244"/>
    </source>
</evidence>
<comment type="similarity">
    <text evidence="13">Belongs to the DNA polymerase type-C family. PolC subfamily.</text>
</comment>
<evidence type="ECO:0000256" key="3">
    <source>
        <dbReference type="ARBA" id="ARBA00022490"/>
    </source>
</evidence>
<name>A0A919XTL2_9BACL</name>
<dbReference type="NCBIfam" id="NF001688">
    <property type="entry name" value="PRK00448.1"/>
    <property type="match status" value="1"/>
</dbReference>
<dbReference type="InterPro" id="IPR028112">
    <property type="entry name" value="DNA_PolC-type_N_I"/>
</dbReference>
<dbReference type="GO" id="GO:0008408">
    <property type="term" value="F:3'-5' exonuclease activity"/>
    <property type="evidence" value="ECO:0007669"/>
    <property type="project" value="UniProtKB-UniRule"/>
</dbReference>
<dbReference type="Proteomes" id="UP000681162">
    <property type="component" value="Unassembled WGS sequence"/>
</dbReference>
<evidence type="ECO:0000256" key="1">
    <source>
        <dbReference type="ARBA" id="ARBA00003452"/>
    </source>
</evidence>
<dbReference type="NCBIfam" id="TIGR00573">
    <property type="entry name" value="dnaq"/>
    <property type="match status" value="1"/>
</dbReference>
<protein>
    <recommendedName>
        <fullName evidence="13">DNA polymerase III PolC-type</fullName>
        <shortName evidence="13">PolIII</shortName>
        <ecNumber evidence="13">2.7.7.7</ecNumber>
    </recommendedName>
</protein>
<dbReference type="Pfam" id="PF14579">
    <property type="entry name" value="HHH_6"/>
    <property type="match status" value="1"/>
</dbReference>
<comment type="subcellular location">
    <subcellularLocation>
        <location evidence="2 13">Cytoplasm</location>
    </subcellularLocation>
</comment>
<organism evidence="16 17">
    <name type="scientific">Paenibacillus antibioticophila</name>
    <dbReference type="NCBI Taxonomy" id="1274374"/>
    <lineage>
        <taxon>Bacteria</taxon>
        <taxon>Bacillati</taxon>
        <taxon>Bacillota</taxon>
        <taxon>Bacilli</taxon>
        <taxon>Bacillales</taxon>
        <taxon>Paenibacillaceae</taxon>
        <taxon>Paenibacillus</taxon>
    </lineage>
</organism>
<dbReference type="Pfam" id="PF07733">
    <property type="entry name" value="DNA_pol3_alpha"/>
    <property type="match status" value="1"/>
</dbReference>
<dbReference type="InterPro" id="IPR004365">
    <property type="entry name" value="NA-bd_OB_tRNA"/>
</dbReference>
<dbReference type="Gene3D" id="1.10.150.700">
    <property type="entry name" value="PolC, middle finger domain"/>
    <property type="match status" value="1"/>
</dbReference>
<evidence type="ECO:0000256" key="9">
    <source>
        <dbReference type="ARBA" id="ARBA00022839"/>
    </source>
</evidence>
<keyword evidence="10 13" id="KW-0239">DNA-directed DNA polymerase</keyword>
<evidence type="ECO:0000256" key="5">
    <source>
        <dbReference type="ARBA" id="ARBA00022695"/>
    </source>
</evidence>
<evidence type="ECO:0000256" key="7">
    <source>
        <dbReference type="ARBA" id="ARBA00022722"/>
    </source>
</evidence>
<evidence type="ECO:0000313" key="16">
    <source>
        <dbReference type="EMBL" id="GIO36123.1"/>
    </source>
</evidence>
<keyword evidence="3 13" id="KW-0963">Cytoplasm</keyword>
<dbReference type="PANTHER" id="PTHR32294:SF5">
    <property type="entry name" value="DNA POLYMERASE III POLC-TYPE"/>
    <property type="match status" value="1"/>
</dbReference>
<dbReference type="InterPro" id="IPR044923">
    <property type="entry name" value="PolC_middle_finger_sf"/>
</dbReference>
<dbReference type="InterPro" id="IPR006308">
    <property type="entry name" value="Pol_III_a_PolC-type_gram_pos"/>
</dbReference>
<keyword evidence="4 13" id="KW-0808">Transferase</keyword>
<dbReference type="PANTHER" id="PTHR32294">
    <property type="entry name" value="DNA POLYMERASE III SUBUNIT ALPHA"/>
    <property type="match status" value="1"/>
</dbReference>
<proteinExistence type="inferred from homology"/>
<dbReference type="SMART" id="SM00481">
    <property type="entry name" value="POLIIIAc"/>
    <property type="match status" value="1"/>
</dbReference>
<dbReference type="Pfam" id="PF01336">
    <property type="entry name" value="tRNA_anti-codon"/>
    <property type="match status" value="1"/>
</dbReference>
<comment type="caution">
    <text evidence="16">The sequence shown here is derived from an EMBL/GenBank/DDBJ whole genome shotgun (WGS) entry which is preliminary data.</text>
</comment>
<evidence type="ECO:0000259" key="14">
    <source>
        <dbReference type="SMART" id="SM00479"/>
    </source>
</evidence>
<dbReference type="SMART" id="SM00479">
    <property type="entry name" value="EXOIII"/>
    <property type="match status" value="1"/>
</dbReference>
<dbReference type="InterPro" id="IPR036397">
    <property type="entry name" value="RNaseH_sf"/>
</dbReference>
<dbReference type="InterPro" id="IPR003141">
    <property type="entry name" value="Pol/His_phosphatase_N"/>
</dbReference>
<dbReference type="Gene3D" id="3.20.20.140">
    <property type="entry name" value="Metal-dependent hydrolases"/>
    <property type="match status" value="2"/>
</dbReference>
<feature type="domain" description="Exonuclease" evidence="14">
    <location>
        <begin position="448"/>
        <end position="614"/>
    </location>
</feature>
<comment type="catalytic activity">
    <reaction evidence="12 13">
        <text>DNA(n) + a 2'-deoxyribonucleoside 5'-triphosphate = DNA(n+1) + diphosphate</text>
        <dbReference type="Rhea" id="RHEA:22508"/>
        <dbReference type="Rhea" id="RHEA-COMP:17339"/>
        <dbReference type="Rhea" id="RHEA-COMP:17340"/>
        <dbReference type="ChEBI" id="CHEBI:33019"/>
        <dbReference type="ChEBI" id="CHEBI:61560"/>
        <dbReference type="ChEBI" id="CHEBI:173112"/>
        <dbReference type="EC" id="2.7.7.7"/>
    </reaction>
</comment>
<evidence type="ECO:0000256" key="8">
    <source>
        <dbReference type="ARBA" id="ARBA00022801"/>
    </source>
</evidence>
<keyword evidence="5 13" id="KW-0548">Nucleotidyltransferase</keyword>
<dbReference type="Gene3D" id="3.30.420.10">
    <property type="entry name" value="Ribonuclease H-like superfamily/Ribonuclease H"/>
    <property type="match status" value="1"/>
</dbReference>
<evidence type="ECO:0000259" key="15">
    <source>
        <dbReference type="SMART" id="SM00481"/>
    </source>
</evidence>
<dbReference type="Pfam" id="PF17657">
    <property type="entry name" value="DNA_pol3_finger"/>
    <property type="match status" value="1"/>
</dbReference>
<keyword evidence="7 13" id="KW-0540">Nuclease</keyword>
<dbReference type="GO" id="GO:0006261">
    <property type="term" value="P:DNA-templated DNA replication"/>
    <property type="evidence" value="ECO:0007669"/>
    <property type="project" value="UniProtKB-UniRule"/>
</dbReference>
<accession>A0A919XTL2</accession>
<dbReference type="InterPro" id="IPR029460">
    <property type="entry name" value="DNAPol_HHH"/>
</dbReference>
<dbReference type="InterPro" id="IPR011708">
    <property type="entry name" value="DNA_pol3_alpha_NTPase_dom"/>
</dbReference>
<gene>
    <name evidence="13 16" type="primary">polC</name>
    <name evidence="16" type="ORF">J41TS12_09840</name>
</gene>
<dbReference type="InterPro" id="IPR004013">
    <property type="entry name" value="PHP_dom"/>
</dbReference>
<evidence type="ECO:0000256" key="6">
    <source>
        <dbReference type="ARBA" id="ARBA00022705"/>
    </source>
</evidence>
<evidence type="ECO:0000256" key="4">
    <source>
        <dbReference type="ARBA" id="ARBA00022679"/>
    </source>
</evidence>
<dbReference type="GO" id="GO:0003887">
    <property type="term" value="F:DNA-directed DNA polymerase activity"/>
    <property type="evidence" value="ECO:0007669"/>
    <property type="project" value="UniProtKB-UniRule"/>
</dbReference>
<dbReference type="InterPro" id="IPR024754">
    <property type="entry name" value="DNA_PolC-like_N_II"/>
</dbReference>
<evidence type="ECO:0000256" key="2">
    <source>
        <dbReference type="ARBA" id="ARBA00004496"/>
    </source>
</evidence>
<dbReference type="CDD" id="cd04484">
    <property type="entry name" value="polC_OBF"/>
    <property type="match status" value="1"/>
</dbReference>
<dbReference type="Pfam" id="PF00929">
    <property type="entry name" value="RNase_T"/>
    <property type="match status" value="1"/>
</dbReference>
<reference evidence="16 17" key="1">
    <citation type="submission" date="2021-03" db="EMBL/GenBank/DDBJ databases">
        <title>Antimicrobial resistance genes in bacteria isolated from Japanese honey, and their potential for conferring macrolide and lincosamide resistance in the American foulbrood pathogen Paenibacillus larvae.</title>
        <authorList>
            <person name="Okamoto M."/>
            <person name="Kumagai M."/>
            <person name="Kanamori H."/>
            <person name="Takamatsu D."/>
        </authorList>
    </citation>
    <scope>NUCLEOTIDE SEQUENCE [LARGE SCALE GENOMIC DNA]</scope>
    <source>
        <strain evidence="16 17">J41TS12</strain>
    </source>
</reference>
<evidence type="ECO:0000313" key="17">
    <source>
        <dbReference type="Proteomes" id="UP000681162"/>
    </source>
</evidence>
<dbReference type="Pfam" id="PF14480">
    <property type="entry name" value="DNA_pol3_a_NI"/>
    <property type="match status" value="1"/>
</dbReference>
<dbReference type="InterPro" id="IPR013520">
    <property type="entry name" value="Ribonucl_H"/>
</dbReference>
<dbReference type="GO" id="GO:0005737">
    <property type="term" value="C:cytoplasm"/>
    <property type="evidence" value="ECO:0007669"/>
    <property type="project" value="UniProtKB-SubCell"/>
</dbReference>
<dbReference type="SUPFAM" id="SSF53098">
    <property type="entry name" value="Ribonuclease H-like"/>
    <property type="match status" value="1"/>
</dbReference>
<comment type="function">
    <text evidence="11">DNA polymerase III is a complex, multichain enzyme responsible for most of the replicative synthesis in bacteria. This DNA polymerase also exhibits 3' to 5' exonuclease activity. The alpha chain is the DNA polymerase.</text>
</comment>
<dbReference type="Gene3D" id="6.10.140.1510">
    <property type="match status" value="1"/>
</dbReference>
<keyword evidence="17" id="KW-1185">Reference proteome</keyword>
<comment type="function">
    <text evidence="1 13">Required for replicative DNA synthesis. This DNA polymerase also exhibits 3' to 5' exonuclease activity.</text>
</comment>
<keyword evidence="9 13" id="KW-0269">Exonuclease</keyword>
<sequence length="1466" mass="165096">MDPVFRCRKFCYYKFYFHYGDGGRSMSDAKGKRTRLELLMKQAEVPAQVIDPYFLDGAIEAVEVSRSNKAWLITLSKSTLVPAQVYRTFYTRIKDRMEHIAQISFLFRYEDSVSPGEIVGEYWKLFLEWVQREVPSVNGWMARATHEVDGDLVSVTFTDETSLELARKKNIDKAITAYYDTFFGLPLRVKLLTGEDAGTAFEEFQQRIEEENREAISRMMMDSLSAEAPPEEVVDHEEVIKLQIGYDIREQAVPIQDIQDEEKKITVQGTIFGLDRKELRNGNTLFMFNLTDFTDSLQMKLFAKNKEDLKVMGQLANGKWIKARGKVEMDRFMQVPELVMIPSDLTEIQAPPSRKDQAEEKRVEFHLHTTMSTMDAVTPIGDYVKQAAKWGHKAIAVTDHGGIQCYPDAAKAAKKNGIKMIYGVEANIVNDNVAVVLNPRPEELKTATFIVFDIETTGLSVTQNKIIEIAAVKMVDGKEIDRYATFVNPHERIPYNIQQLTNINDDMVKDAPDVEPVLDEFITFIGDGILVAHNARFDFDFVNAKLKELGRPAMTNPVLDTLEMARLLHPGMKNHRLNTLAAKYKVSLENHHRAIDDTLALGQILIGLIEDADKQEGIVSLERLNDRVGKDLSNARPFHSGIYALNMTGKKNLFKLVSMSHTQYFKRVACIPKSKLAEMREGLLIMSGCEKGEFFEAVLNKSMEEAEGIADFYDVLEIQPLTMYMHLVDKGLVGSVEELKTAVRKIVEIGFKLNKPVVATGNVHYLDPRDKLYRDITIHGITGFSPLKDIRKPDAHFRTTDEMLEEFEFLGKDKALEVVVTNTAELADRFEELELFPDKLFTPILEGADEEIRNTCYATARSIYGEELPDVVVKRLEKELEPIIKYGFSANYLISERLVKKSNQDGYLVGSRGSVGSSVVATFLGISEVNPLPAHYICTNPDCKHSEWFLDGSVPSGFDLPDKPCPKCGQKLKGEGQDIPFETFLGFKGDKVPDIDLNFSGEYQPQAHNFTKVMFGEKNVFRAGTIGTVAEKTAFGFAKKYEEEHHKHWRGAELNRLAAGCTGVKRSTGQHPGGIVVVPDYIEVEDITPVQYPADDTEAEWMTTHFDYHAFDANLLKLDILGHDDPTMMRMLQDLTGVDPTTIPMNDPKVMSMFNSTESLGVSPGQIRTPVATYGIPEMGTKFVRQMLVESQPSSFADLLQISGLSHGTGVWLGNAQELIKNGTCNIKTVIGCRDDIMLYLIYKAGMDAGLAFKITESVRKGKGLSQEWIDEMKKCKVPQWYIDSCLKIQYMFPKAHAAAYVISAVRTAYFKLYYPIEYYATYFSVRGEDFDLELLCQGYDAINRKIDEIEQKGFQALPKEKNMLPILEMALEMTARGFRFKSIDLYRSDATRFIVDGDALIPPFSALGGIGVNAARNIAAAKEQGEFLSVEDFQQKSKASKTIVELLGSMGCFRGLPESNQLSLF</sequence>
<dbReference type="NCBIfam" id="TIGR01405">
    <property type="entry name" value="polC_Gram_pos"/>
    <property type="match status" value="1"/>
</dbReference>